<dbReference type="AlphaFoldDB" id="T0ZK24"/>
<evidence type="ECO:0000313" key="2">
    <source>
        <dbReference type="EMBL" id="EQD30155.1"/>
    </source>
</evidence>
<organism evidence="2">
    <name type="scientific">mine drainage metagenome</name>
    <dbReference type="NCBI Taxonomy" id="410659"/>
    <lineage>
        <taxon>unclassified sequences</taxon>
        <taxon>metagenomes</taxon>
        <taxon>ecological metagenomes</taxon>
    </lineage>
</organism>
<proteinExistence type="predicted"/>
<feature type="region of interest" description="Disordered" evidence="1">
    <location>
        <begin position="241"/>
        <end position="305"/>
    </location>
</feature>
<protein>
    <submittedName>
        <fullName evidence="2">Replication factor C large subunit</fullName>
    </submittedName>
</protein>
<dbReference type="EMBL" id="AUZZ01010339">
    <property type="protein sequence ID" value="EQD30155.1"/>
    <property type="molecule type" value="Genomic_DNA"/>
</dbReference>
<gene>
    <name evidence="2" type="ORF">B2A_14263</name>
</gene>
<reference evidence="2" key="2">
    <citation type="journal article" date="2014" name="ISME J.">
        <title>Microbial stratification in low pH oxic and suboxic macroscopic growths along an acid mine drainage.</title>
        <authorList>
            <person name="Mendez-Garcia C."/>
            <person name="Mesa V."/>
            <person name="Sprenger R.R."/>
            <person name="Richter M."/>
            <person name="Diez M.S."/>
            <person name="Solano J."/>
            <person name="Bargiela R."/>
            <person name="Golyshina O.V."/>
            <person name="Manteca A."/>
            <person name="Ramos J.L."/>
            <person name="Gallego J.R."/>
            <person name="Llorente I."/>
            <person name="Martins Dos Santos V.A."/>
            <person name="Jensen O.N."/>
            <person name="Pelaez A.I."/>
            <person name="Sanchez J."/>
            <person name="Ferrer M."/>
        </authorList>
    </citation>
    <scope>NUCLEOTIDE SEQUENCE</scope>
</reference>
<comment type="caution">
    <text evidence="2">The sequence shown here is derived from an EMBL/GenBank/DDBJ whole genome shotgun (WGS) entry which is preliminary data.</text>
</comment>
<reference evidence="2" key="1">
    <citation type="submission" date="2013-08" db="EMBL/GenBank/DDBJ databases">
        <authorList>
            <person name="Mendez C."/>
            <person name="Richter M."/>
            <person name="Ferrer M."/>
            <person name="Sanchez J."/>
        </authorList>
    </citation>
    <scope>NUCLEOTIDE SEQUENCE</scope>
</reference>
<sequence>MAVPSETMEALVERAGGDLRAGINDLEAIARSPAVLPGLPPLVGRRDRAGDMEALLRESLASARFYRAVEVRERTDTAPDDLVPWVEENLPREAPDPEHGLAAFGMLAEGERCLQRARRYRTYGLWSYASEILTGGVGTALRDAPGPVPASLRFPQYLGDMGRSRVSRASRDAIAAKIGARCHVSRRKARDDFLPFLDGLFDRVGASPTPLPVRELQLTPGEVGYLARMPLDSAAIARLFEPDPEPEPLPKGEAPGEPLGEPPPQEDTEPTGSPGPMPPAGESGATPPTRKRIQRSLGEFTGEVP</sequence>
<evidence type="ECO:0000256" key="1">
    <source>
        <dbReference type="SAM" id="MobiDB-lite"/>
    </source>
</evidence>
<accession>T0ZK24</accession>
<name>T0ZK24_9ZZZZ</name>